<dbReference type="AlphaFoldDB" id="A0A4Y9Y7C5"/>
<dbReference type="GO" id="GO:0016705">
    <property type="term" value="F:oxidoreductase activity, acting on paired donors, with incorporation or reduction of molecular oxygen"/>
    <property type="evidence" value="ECO:0007669"/>
    <property type="project" value="InterPro"/>
</dbReference>
<dbReference type="EMBL" id="SEKV01000481">
    <property type="protein sequence ID" value="TFY56719.1"/>
    <property type="molecule type" value="Genomic_DNA"/>
</dbReference>
<feature type="transmembrane region" description="Helical" evidence="1">
    <location>
        <begin position="6"/>
        <end position="29"/>
    </location>
</feature>
<protein>
    <recommendedName>
        <fullName evidence="4">Cytochrome P450</fullName>
    </recommendedName>
</protein>
<keyword evidence="1" id="KW-0472">Membrane</keyword>
<keyword evidence="1" id="KW-0812">Transmembrane</keyword>
<gene>
    <name evidence="2" type="ORF">EVJ58_g7468</name>
</gene>
<evidence type="ECO:0008006" key="4">
    <source>
        <dbReference type="Google" id="ProtNLM"/>
    </source>
</evidence>
<reference evidence="2 3" key="1">
    <citation type="submission" date="2019-01" db="EMBL/GenBank/DDBJ databases">
        <title>Genome sequencing of the rare red list fungi Fomitopsis rosea.</title>
        <authorList>
            <person name="Buettner E."/>
            <person name="Kellner H."/>
        </authorList>
    </citation>
    <scope>NUCLEOTIDE SEQUENCE [LARGE SCALE GENOMIC DNA]</scope>
    <source>
        <strain evidence="2 3">DSM 105464</strain>
    </source>
</reference>
<dbReference type="SUPFAM" id="SSF48264">
    <property type="entry name" value="Cytochrome P450"/>
    <property type="match status" value="1"/>
</dbReference>
<evidence type="ECO:0000256" key="1">
    <source>
        <dbReference type="SAM" id="Phobius"/>
    </source>
</evidence>
<name>A0A4Y9Y7C5_9APHY</name>
<keyword evidence="1" id="KW-1133">Transmembrane helix</keyword>
<dbReference type="Proteomes" id="UP000298390">
    <property type="component" value="Unassembled WGS sequence"/>
</dbReference>
<dbReference type="GO" id="GO:0005506">
    <property type="term" value="F:iron ion binding"/>
    <property type="evidence" value="ECO:0007669"/>
    <property type="project" value="InterPro"/>
</dbReference>
<dbReference type="Gene3D" id="1.10.630.10">
    <property type="entry name" value="Cytochrome P450"/>
    <property type="match status" value="1"/>
</dbReference>
<comment type="caution">
    <text evidence="2">The sequence shown here is derived from an EMBL/GenBank/DDBJ whole genome shotgun (WGS) entry which is preliminary data.</text>
</comment>
<evidence type="ECO:0000313" key="2">
    <source>
        <dbReference type="EMBL" id="TFY56719.1"/>
    </source>
</evidence>
<sequence>MVLESALHAVLPTHVLLKVVGLVGLGLLLRELLSYIRLRVALLSVSKIPGPPAQSYWTGNLKQLIARDAEEFQQHVALDYGPVTKLNGFFGEPILYVSDPKALHSILIKDEHVFQEGKEFLA</sequence>
<accession>A0A4Y9Y7C5</accession>
<evidence type="ECO:0000313" key="3">
    <source>
        <dbReference type="Proteomes" id="UP000298390"/>
    </source>
</evidence>
<proteinExistence type="predicted"/>
<organism evidence="2 3">
    <name type="scientific">Rhodofomes roseus</name>
    <dbReference type="NCBI Taxonomy" id="34475"/>
    <lineage>
        <taxon>Eukaryota</taxon>
        <taxon>Fungi</taxon>
        <taxon>Dikarya</taxon>
        <taxon>Basidiomycota</taxon>
        <taxon>Agaricomycotina</taxon>
        <taxon>Agaricomycetes</taxon>
        <taxon>Polyporales</taxon>
        <taxon>Rhodofomes</taxon>
    </lineage>
</organism>
<dbReference type="InterPro" id="IPR036396">
    <property type="entry name" value="Cyt_P450_sf"/>
</dbReference>
<dbReference type="GO" id="GO:0020037">
    <property type="term" value="F:heme binding"/>
    <property type="evidence" value="ECO:0007669"/>
    <property type="project" value="InterPro"/>
</dbReference>
<dbReference type="GO" id="GO:0004497">
    <property type="term" value="F:monooxygenase activity"/>
    <property type="evidence" value="ECO:0007669"/>
    <property type="project" value="InterPro"/>
</dbReference>